<gene>
    <name evidence="1" type="ORF">J1N35_019423</name>
</gene>
<evidence type="ECO:0000313" key="1">
    <source>
        <dbReference type="EMBL" id="KAH1092166.1"/>
    </source>
</evidence>
<sequence length="92" mass="10725">MANRNRLDEDKDFDLMDGDIQKSIVNVSQDLINGKIQRIEYQFLPMVYFHCGHYGYLKEVCQKMSIVSSMAKETIPSEYVKMVVVFVMGEEH</sequence>
<protein>
    <submittedName>
        <fullName evidence="1">Uncharacterized protein</fullName>
    </submittedName>
</protein>
<comment type="caution">
    <text evidence="1">The sequence shown here is derived from an EMBL/GenBank/DDBJ whole genome shotgun (WGS) entry which is preliminary data.</text>
</comment>
<name>A0A9D3VQX2_9ROSI</name>
<evidence type="ECO:0000313" key="2">
    <source>
        <dbReference type="Proteomes" id="UP000828251"/>
    </source>
</evidence>
<reference evidence="1 2" key="1">
    <citation type="journal article" date="2021" name="Plant Biotechnol. J.">
        <title>Multi-omics assisted identification of the key and species-specific regulatory components of drought-tolerant mechanisms in Gossypium stocksii.</title>
        <authorList>
            <person name="Yu D."/>
            <person name="Ke L."/>
            <person name="Zhang D."/>
            <person name="Wu Y."/>
            <person name="Sun Y."/>
            <person name="Mei J."/>
            <person name="Sun J."/>
            <person name="Sun Y."/>
        </authorList>
    </citation>
    <scope>NUCLEOTIDE SEQUENCE [LARGE SCALE GENOMIC DNA]</scope>
    <source>
        <strain evidence="2">cv. E1</strain>
        <tissue evidence="1">Leaf</tissue>
    </source>
</reference>
<dbReference type="EMBL" id="JAIQCV010000006">
    <property type="protein sequence ID" value="KAH1092166.1"/>
    <property type="molecule type" value="Genomic_DNA"/>
</dbReference>
<keyword evidence="2" id="KW-1185">Reference proteome</keyword>
<accession>A0A9D3VQX2</accession>
<dbReference type="OrthoDB" id="10442453at2759"/>
<organism evidence="1 2">
    <name type="scientific">Gossypium stocksii</name>
    <dbReference type="NCBI Taxonomy" id="47602"/>
    <lineage>
        <taxon>Eukaryota</taxon>
        <taxon>Viridiplantae</taxon>
        <taxon>Streptophyta</taxon>
        <taxon>Embryophyta</taxon>
        <taxon>Tracheophyta</taxon>
        <taxon>Spermatophyta</taxon>
        <taxon>Magnoliopsida</taxon>
        <taxon>eudicotyledons</taxon>
        <taxon>Gunneridae</taxon>
        <taxon>Pentapetalae</taxon>
        <taxon>rosids</taxon>
        <taxon>malvids</taxon>
        <taxon>Malvales</taxon>
        <taxon>Malvaceae</taxon>
        <taxon>Malvoideae</taxon>
        <taxon>Gossypium</taxon>
    </lineage>
</organism>
<dbReference type="AlphaFoldDB" id="A0A9D3VQX2"/>
<dbReference type="Proteomes" id="UP000828251">
    <property type="component" value="Unassembled WGS sequence"/>
</dbReference>
<proteinExistence type="predicted"/>